<comment type="caution">
    <text evidence="3">The sequence shown here is derived from an EMBL/GenBank/DDBJ whole genome shotgun (WGS) entry which is preliminary data.</text>
</comment>
<organism evidence="3 4">
    <name type="scientific">Cyclotella atomus</name>
    <dbReference type="NCBI Taxonomy" id="382360"/>
    <lineage>
        <taxon>Eukaryota</taxon>
        <taxon>Sar</taxon>
        <taxon>Stramenopiles</taxon>
        <taxon>Ochrophyta</taxon>
        <taxon>Bacillariophyta</taxon>
        <taxon>Coscinodiscophyceae</taxon>
        <taxon>Thalassiosirophycidae</taxon>
        <taxon>Stephanodiscales</taxon>
        <taxon>Stephanodiscaceae</taxon>
        <taxon>Cyclotella</taxon>
    </lineage>
</organism>
<evidence type="ECO:0000259" key="2">
    <source>
        <dbReference type="SMART" id="SM00484"/>
    </source>
</evidence>
<evidence type="ECO:0000313" key="4">
    <source>
        <dbReference type="Proteomes" id="UP001530400"/>
    </source>
</evidence>
<feature type="compositionally biased region" description="Basic and acidic residues" evidence="1">
    <location>
        <begin position="596"/>
        <end position="614"/>
    </location>
</feature>
<evidence type="ECO:0000313" key="3">
    <source>
        <dbReference type="EMBL" id="KAL3778309.1"/>
    </source>
</evidence>
<evidence type="ECO:0000256" key="1">
    <source>
        <dbReference type="SAM" id="MobiDB-lite"/>
    </source>
</evidence>
<dbReference type="PANTHER" id="PTHR11081:SF59">
    <property type="entry name" value="FI23547P1"/>
    <property type="match status" value="1"/>
</dbReference>
<feature type="region of interest" description="Disordered" evidence="1">
    <location>
        <begin position="476"/>
        <end position="557"/>
    </location>
</feature>
<dbReference type="CDD" id="cd09869">
    <property type="entry name" value="PIN_GEN1"/>
    <property type="match status" value="1"/>
</dbReference>
<dbReference type="PRINTS" id="PR00853">
    <property type="entry name" value="XPGRADSUPER"/>
</dbReference>
<dbReference type="SMART" id="SM00279">
    <property type="entry name" value="HhH2"/>
    <property type="match status" value="1"/>
</dbReference>
<dbReference type="Gene3D" id="1.10.150.20">
    <property type="entry name" value="5' to 3' exonuclease, C-terminal subdomain"/>
    <property type="match status" value="1"/>
</dbReference>
<feature type="compositionally biased region" description="Basic residues" evidence="1">
    <location>
        <begin position="524"/>
        <end position="535"/>
    </location>
</feature>
<dbReference type="InterPro" id="IPR036279">
    <property type="entry name" value="5-3_exonuclease_C_sf"/>
</dbReference>
<dbReference type="Proteomes" id="UP001530400">
    <property type="component" value="Unassembled WGS sequence"/>
</dbReference>
<feature type="compositionally biased region" description="Acidic residues" evidence="1">
    <location>
        <begin position="577"/>
        <end position="595"/>
    </location>
</feature>
<protein>
    <recommendedName>
        <fullName evidence="2">XPG-I domain-containing protein</fullName>
    </recommendedName>
</protein>
<feature type="domain" description="XPG-I" evidence="2">
    <location>
        <begin position="119"/>
        <end position="187"/>
    </location>
</feature>
<dbReference type="EMBL" id="JALLPJ020000993">
    <property type="protein sequence ID" value="KAL3778309.1"/>
    <property type="molecule type" value="Genomic_DNA"/>
</dbReference>
<dbReference type="SUPFAM" id="SSF47807">
    <property type="entry name" value="5' to 3' exonuclease, C-terminal subdomain"/>
    <property type="match status" value="1"/>
</dbReference>
<reference evidence="3 4" key="1">
    <citation type="submission" date="2024-10" db="EMBL/GenBank/DDBJ databases">
        <title>Updated reference genomes for cyclostephanoid diatoms.</title>
        <authorList>
            <person name="Roberts W.R."/>
            <person name="Alverson A.J."/>
        </authorList>
    </citation>
    <scope>NUCLEOTIDE SEQUENCE [LARGE SCALE GENOMIC DNA]</scope>
    <source>
        <strain evidence="3 4">AJA010-31</strain>
    </source>
</reference>
<dbReference type="SUPFAM" id="SSF88723">
    <property type="entry name" value="PIN domain-like"/>
    <property type="match status" value="1"/>
</dbReference>
<accession>A0ABD3NR65</accession>
<dbReference type="AlphaFoldDB" id="A0ABD3NR65"/>
<dbReference type="SMART" id="SM00484">
    <property type="entry name" value="XPGI"/>
    <property type="match status" value="1"/>
</dbReference>
<dbReference type="InterPro" id="IPR029060">
    <property type="entry name" value="PIN-like_dom_sf"/>
</dbReference>
<dbReference type="InterPro" id="IPR006086">
    <property type="entry name" value="XPG-I_dom"/>
</dbReference>
<dbReference type="Gene3D" id="3.40.50.1010">
    <property type="entry name" value="5'-nuclease"/>
    <property type="match status" value="2"/>
</dbReference>
<feature type="region of interest" description="Disordered" evidence="1">
    <location>
        <begin position="577"/>
        <end position="616"/>
    </location>
</feature>
<name>A0ABD3NR65_9STRA</name>
<keyword evidence="4" id="KW-1185">Reference proteome</keyword>
<feature type="compositionally biased region" description="Basic and acidic residues" evidence="1">
    <location>
        <begin position="483"/>
        <end position="496"/>
    </location>
</feature>
<proteinExistence type="predicted"/>
<dbReference type="PANTHER" id="PTHR11081">
    <property type="entry name" value="FLAP ENDONUCLEASE FAMILY MEMBER"/>
    <property type="match status" value="1"/>
</dbReference>
<sequence length="786" mass="88521">MTVTSLWTALDEANCGKAVGIDDFTLRTSDDSKPTVLAVDLSIWIVEALSSTALCSFNEDPAVYLVYQRSAKLLRLGLGLVFVLEGKRRVHSSDSNELRQRRSGSQFWSSTQRCASLLRLLGVPVVEAEAEGEALCALLNAMGICDGVISNDGDCLLFGAKVVYCKFTVENLENRQVIKYDASKLSVSVEKEYDSSGSNESMALSREDLISFALLTGSDMTGSGVPHVGYKKAINLLHALKKLKHRPDNRTCLDELLKWGDELSEQVSITNGEFCMQCDDDGPSTIKERCCSICLHPGDKLHHEKNGCIKCGTEAGEGCFVVTAKEKFVLSIKAKVMKMSAFANHDIVNEYFSPNGNHLPKGLPDLKGGFNASPKVTELLSTSLIMKGHTEATSKEYIGETLPPLLARLELWKDQRNKYAAIKQQQFKPFPLQIEKECVKDFTPCYEIKWSLDVGDEGKLEFTTLESQSLLQQSKHSSMCKAFHQEDRRKRQEQDRHKHFIGQKPNAHKRRLMNAKQRENNFSKSRKPSKGKRRERNFAGGSTTMSRQEPRSRLPTISEHSHDVQMLMQSIPGIAQADEESDEELDIQSEADPNDECDRLEPFGENERNADSDKYNYVNSPIQESGLYNGFESSMGLIDTVHQTGNRWKSDHSDRNHHDFTKYVKSVNANIYLEATMDFHDSKTTYDESYDSGLQFDSRYFAEDYLCTSFNDPYHSHEALRNENFSADAEAHRMVNYDTITTGYENNTAHGLSHHNSMPVLTPSKKLFVNLGIQVEVTPIVSRRWR</sequence>
<dbReference type="InterPro" id="IPR008918">
    <property type="entry name" value="HhH2"/>
</dbReference>
<feature type="compositionally biased region" description="Basic residues" evidence="1">
    <location>
        <begin position="497"/>
        <end position="513"/>
    </location>
</feature>
<dbReference type="Pfam" id="PF00867">
    <property type="entry name" value="XPG_I"/>
    <property type="match status" value="1"/>
</dbReference>
<dbReference type="InterPro" id="IPR006084">
    <property type="entry name" value="XPG/Rad2"/>
</dbReference>
<gene>
    <name evidence="3" type="ORF">ACHAWO_003337</name>
</gene>